<dbReference type="EMBL" id="CP013243">
    <property type="protein sequence ID" value="APH16868.1"/>
    <property type="molecule type" value="Genomic_DNA"/>
</dbReference>
<protein>
    <submittedName>
        <fullName evidence="1">Uncharacterized protein</fullName>
    </submittedName>
</protein>
<evidence type="ECO:0000313" key="1">
    <source>
        <dbReference type="EMBL" id="APH16868.1"/>
    </source>
</evidence>
<organism evidence="1 2">
    <name type="scientific">Clostridium sporogenes</name>
    <dbReference type="NCBI Taxonomy" id="1509"/>
    <lineage>
        <taxon>Bacteria</taxon>
        <taxon>Bacillati</taxon>
        <taxon>Bacillota</taxon>
        <taxon>Clostridia</taxon>
        <taxon>Eubacteriales</taxon>
        <taxon>Clostridiaceae</taxon>
        <taxon>Clostridium</taxon>
    </lineage>
</organism>
<name>A0A1L3NL95_CLOSG</name>
<dbReference type="Proteomes" id="UP000182204">
    <property type="component" value="Chromosome"/>
</dbReference>
<reference evidence="1 2" key="1">
    <citation type="submission" date="2015-11" db="EMBL/GenBank/DDBJ databases">
        <authorList>
            <person name="Hill K.K."/>
            <person name="Shirey T.B."/>
            <person name="Raphael B."/>
            <person name="Daligault H.E."/>
            <person name="Davenport K.W."/>
            <person name="Bruce D.C."/>
            <person name="Foley B.T."/>
            <person name="Johnson S.L."/>
        </authorList>
    </citation>
    <scope>NUCLEOTIDE SEQUENCE [LARGE SCALE GENOMIC DNA]</scope>
    <source>
        <strain evidence="1 2">CDC_1632</strain>
    </source>
</reference>
<sequence>MKILHSERSDNLKNNIWKATVIKGAENLFEQLCEKNNIKYRPYPKPFECIYEVECEKEKLLEIGYCILKYTKKEIIQKPIEALFNKI</sequence>
<accession>A0A1L3NL95</accession>
<dbReference type="AlphaFoldDB" id="A0A1L3NL95"/>
<evidence type="ECO:0000313" key="2">
    <source>
        <dbReference type="Proteomes" id="UP000182204"/>
    </source>
</evidence>
<proteinExistence type="predicted"/>
<gene>
    <name evidence="1" type="ORF">NPD5_1227</name>
</gene>